<dbReference type="Proteomes" id="UP001187682">
    <property type="component" value="Unassembled WGS sequence"/>
</dbReference>
<comment type="caution">
    <text evidence="2">The sequence shown here is derived from an EMBL/GenBank/DDBJ whole genome shotgun (WGS) entry which is preliminary data.</text>
</comment>
<sequence>MLPPGDMTRWPPGDPQHPDPHPRRAPSSAVPPTTAPVPLQPPLPTLPPLALPDRNVTAATIEEAFVQFILYCNPAVPPGTDTAALREAFRTPPRSGGKTFDTFFLYQLIRQLEDKVVKTWGELALRLGVEPPDQEKGQSSQKVQQYHVRLKRWMRSTRIDVFFEYLIGRVQNTYWTDIPLDPHTVPDVSRNGVAPENDMALRALLPHIRPRRGRKREDDEGRPPHQRQRLDIDSPSAQEPHGLGPAPPDRRSPISTSSDAIRPGGTGLAPPAHDAAQTPKSAASRRHGAKVVSSAWGSASAPGGKVRGRPRLSRASEESSFHEQLSNFSAASVAAAVGDGPGSMAASDRAEPATSHPPYPPLNAGHPPEHGPGGLTNPPPNHTGPALPLTEPSEPDVSLGMPGPGSNLDNPDMQPPPVPCPAFSTSAQVPTFHSLAAATPVNPNGSTNLDETSRGDGYGVSRPIDDPYSGMPPGVAIESLDYGKVTVPAVTRPASSTAASSAATAARSIPTPAWQPRPTGNPPKRSFFDAFGDDRTNIDSLYSHFVLETMMADWVDEDGNPTEPCAIEEAHAVISSVIESLYRHSTSNESFLINVAALAGGKMLMTTSRMRLKRLQDLGTGRRYTCSWDYRLGAVKGSFSMTQDVSYDLFRPGDVGTNGGSTKEEAEEGSSRYWKQKYEDLSRHVQKSDRHLLTLKTDVVASLKDGRMS</sequence>
<dbReference type="AlphaFoldDB" id="A0AAE8N1Y9"/>
<dbReference type="GO" id="GO:0003688">
    <property type="term" value="F:DNA replication origin binding"/>
    <property type="evidence" value="ECO:0007669"/>
    <property type="project" value="TreeGrafter"/>
</dbReference>
<evidence type="ECO:0000256" key="1">
    <source>
        <dbReference type="SAM" id="MobiDB-lite"/>
    </source>
</evidence>
<dbReference type="PANTHER" id="PTHR42048:SF1">
    <property type="entry name" value="ARS-BINDING PROTEIN 2"/>
    <property type="match status" value="1"/>
</dbReference>
<reference evidence="2" key="1">
    <citation type="submission" date="2018-03" db="EMBL/GenBank/DDBJ databases">
        <authorList>
            <person name="Guldener U."/>
        </authorList>
    </citation>
    <scope>NUCLEOTIDE SEQUENCE</scope>
</reference>
<feature type="compositionally biased region" description="Low complexity" evidence="1">
    <location>
        <begin position="498"/>
        <end position="512"/>
    </location>
</feature>
<feature type="region of interest" description="Disordered" evidence="1">
    <location>
        <begin position="498"/>
        <end position="523"/>
    </location>
</feature>
<dbReference type="PANTHER" id="PTHR42048">
    <property type="entry name" value="ARS-BINDING PROTEIN 2"/>
    <property type="match status" value="1"/>
</dbReference>
<feature type="compositionally biased region" description="Basic and acidic residues" evidence="1">
    <location>
        <begin position="215"/>
        <end position="232"/>
    </location>
</feature>
<accession>A0AAE8N1Y9</accession>
<keyword evidence="3" id="KW-1185">Reference proteome</keyword>
<proteinExistence type="predicted"/>
<protein>
    <recommendedName>
        <fullName evidence="4">ARS binding protein 2</fullName>
    </recommendedName>
</protein>
<feature type="region of interest" description="Disordered" evidence="1">
    <location>
        <begin position="1"/>
        <end position="48"/>
    </location>
</feature>
<feature type="compositionally biased region" description="Low complexity" evidence="1">
    <location>
        <begin position="290"/>
        <end position="304"/>
    </location>
</feature>
<evidence type="ECO:0000313" key="2">
    <source>
        <dbReference type="EMBL" id="SPO03939.1"/>
    </source>
</evidence>
<feature type="compositionally biased region" description="Pro residues" evidence="1">
    <location>
        <begin position="33"/>
        <end position="48"/>
    </location>
</feature>
<feature type="region of interest" description="Disordered" evidence="1">
    <location>
        <begin position="189"/>
        <end position="325"/>
    </location>
</feature>
<gene>
    <name evidence="2" type="ORF">DNG_06622</name>
</gene>
<feature type="region of interest" description="Disordered" evidence="1">
    <location>
        <begin position="339"/>
        <end position="411"/>
    </location>
</feature>
<organism evidence="2 3">
    <name type="scientific">Cephalotrichum gorgonifer</name>
    <dbReference type="NCBI Taxonomy" id="2041049"/>
    <lineage>
        <taxon>Eukaryota</taxon>
        <taxon>Fungi</taxon>
        <taxon>Dikarya</taxon>
        <taxon>Ascomycota</taxon>
        <taxon>Pezizomycotina</taxon>
        <taxon>Sordariomycetes</taxon>
        <taxon>Hypocreomycetidae</taxon>
        <taxon>Microascales</taxon>
        <taxon>Microascaceae</taxon>
        <taxon>Cephalotrichum</taxon>
    </lineage>
</organism>
<dbReference type="InterPro" id="IPR018562">
    <property type="entry name" value="ARS-binding_2"/>
</dbReference>
<name>A0AAE8N1Y9_9PEZI</name>
<evidence type="ECO:0000313" key="3">
    <source>
        <dbReference type="Proteomes" id="UP001187682"/>
    </source>
</evidence>
<evidence type="ECO:0008006" key="4">
    <source>
        <dbReference type="Google" id="ProtNLM"/>
    </source>
</evidence>
<dbReference type="Pfam" id="PF09441">
    <property type="entry name" value="Abp2"/>
    <property type="match status" value="1"/>
</dbReference>
<dbReference type="EMBL" id="ONZQ02000009">
    <property type="protein sequence ID" value="SPO03939.1"/>
    <property type="molecule type" value="Genomic_DNA"/>
</dbReference>